<keyword evidence="1" id="KW-0998">Cell outer membrane</keyword>
<evidence type="ECO:0000313" key="4">
    <source>
        <dbReference type="Proteomes" id="UP000228740"/>
    </source>
</evidence>
<keyword evidence="4" id="KW-1185">Reference proteome</keyword>
<dbReference type="Gene3D" id="2.170.130.10">
    <property type="entry name" value="TonB-dependent receptor, plug domain"/>
    <property type="match status" value="1"/>
</dbReference>
<sequence length="241" mass="26405">MKITIPTPCHENWKTMTREEKGRFCSVCSKTVRDFTVASDEEIIDVFSSSTEEICGNFYESQLNRNLQYSYINSVLLKFAVGFILTTGGLVSLQAQQNAAEDTLKVKELGGIVLIPSRHHASNMLTGTTTVVSKADLMVHSNNSRTDASKSTGLQMNQIPQRKTIDAIRIGGAKSSLRQDHQPLVVLNGKVSDLKSLQQIDTELIETVNTLDGASATALYGSKALNGVIVVTTKKKWKAKK</sequence>
<dbReference type="PROSITE" id="PS52016">
    <property type="entry name" value="TONB_DEPENDENT_REC_3"/>
    <property type="match status" value="1"/>
</dbReference>
<dbReference type="GO" id="GO:0009279">
    <property type="term" value="C:cell outer membrane"/>
    <property type="evidence" value="ECO:0007669"/>
    <property type="project" value="UniProtKB-SubCell"/>
</dbReference>
<protein>
    <submittedName>
        <fullName evidence="3">TonB-dependent SusC/RagA subfamily outer membrane receptor</fullName>
    </submittedName>
</protein>
<keyword evidence="1" id="KW-0812">Transmembrane</keyword>
<dbReference type="SUPFAM" id="SSF56935">
    <property type="entry name" value="Porins"/>
    <property type="match status" value="1"/>
</dbReference>
<comment type="subcellular location">
    <subcellularLocation>
        <location evidence="1">Cell outer membrane</location>
        <topology evidence="1">Multi-pass membrane protein</topology>
    </subcellularLocation>
</comment>
<evidence type="ECO:0000313" key="3">
    <source>
        <dbReference type="EMBL" id="PJJ67228.1"/>
    </source>
</evidence>
<dbReference type="OrthoDB" id="7432683at2"/>
<comment type="similarity">
    <text evidence="1">Belongs to the TonB-dependent receptor family.</text>
</comment>
<dbReference type="InterPro" id="IPR039426">
    <property type="entry name" value="TonB-dep_rcpt-like"/>
</dbReference>
<evidence type="ECO:0000259" key="2">
    <source>
        <dbReference type="Pfam" id="PF07715"/>
    </source>
</evidence>
<dbReference type="Pfam" id="PF07715">
    <property type="entry name" value="Plug"/>
    <property type="match status" value="1"/>
</dbReference>
<reference evidence="3 4" key="1">
    <citation type="submission" date="2017-11" db="EMBL/GenBank/DDBJ databases">
        <title>Genomic Encyclopedia of Archaeal and Bacterial Type Strains, Phase II (KMG-II): From Individual Species to Whole Genera.</title>
        <authorList>
            <person name="Goeker M."/>
        </authorList>
    </citation>
    <scope>NUCLEOTIDE SEQUENCE [LARGE SCALE GENOMIC DNA]</scope>
    <source>
        <strain evidence="3 4">DSM 27617</strain>
    </source>
</reference>
<dbReference type="AlphaFoldDB" id="A0A2M9C8Q3"/>
<keyword evidence="1" id="KW-1134">Transmembrane beta strand</keyword>
<keyword evidence="1" id="KW-0472">Membrane</keyword>
<dbReference type="EMBL" id="PGFD01000001">
    <property type="protein sequence ID" value="PJJ67228.1"/>
    <property type="molecule type" value="Genomic_DNA"/>
</dbReference>
<comment type="caution">
    <text evidence="3">The sequence shown here is derived from an EMBL/GenBank/DDBJ whole genome shotgun (WGS) entry which is preliminary data.</text>
</comment>
<keyword evidence="1" id="KW-0813">Transport</keyword>
<dbReference type="InterPro" id="IPR012910">
    <property type="entry name" value="Plug_dom"/>
</dbReference>
<evidence type="ECO:0000256" key="1">
    <source>
        <dbReference type="PROSITE-ProRule" id="PRU01360"/>
    </source>
</evidence>
<gene>
    <name evidence="3" type="ORF">CLV73_1230</name>
</gene>
<dbReference type="RefSeq" id="WP_100375951.1">
    <property type="nucleotide sequence ID" value="NZ_PGFD01000001.1"/>
</dbReference>
<accession>A0A2M9C8Q3</accession>
<dbReference type="InterPro" id="IPR037066">
    <property type="entry name" value="Plug_dom_sf"/>
</dbReference>
<proteinExistence type="inferred from homology"/>
<dbReference type="Proteomes" id="UP000228740">
    <property type="component" value="Unassembled WGS sequence"/>
</dbReference>
<organism evidence="3 4">
    <name type="scientific">Chryseobacterium geocarposphaerae</name>
    <dbReference type="NCBI Taxonomy" id="1416776"/>
    <lineage>
        <taxon>Bacteria</taxon>
        <taxon>Pseudomonadati</taxon>
        <taxon>Bacteroidota</taxon>
        <taxon>Flavobacteriia</taxon>
        <taxon>Flavobacteriales</taxon>
        <taxon>Weeksellaceae</taxon>
        <taxon>Chryseobacterium group</taxon>
        <taxon>Chryseobacterium</taxon>
    </lineage>
</organism>
<feature type="domain" description="TonB-dependent receptor plug" evidence="2">
    <location>
        <begin position="125"/>
        <end position="228"/>
    </location>
</feature>
<keyword evidence="3" id="KW-0675">Receptor</keyword>
<name>A0A2M9C8Q3_9FLAO</name>